<dbReference type="EMBL" id="JACHDB010000001">
    <property type="protein sequence ID" value="MBB5429944.1"/>
    <property type="molecule type" value="Genomic_DNA"/>
</dbReference>
<keyword evidence="2" id="KW-1185">Reference proteome</keyword>
<dbReference type="RefSeq" id="WP_184387438.1">
    <property type="nucleotide sequence ID" value="NZ_BAAAJD010000209.1"/>
</dbReference>
<sequence length="116" mass="12387">MRRRFTAIVDARTPRGHDRFSETTGAYAARLLEYALASSAVAVPSTAAVQITGWDVAPHPRGAVLTIECTARNRSSAEAALRALLPAGGQRLGSCWAPFATWVFKLAEIHTGPEAP</sequence>
<organism evidence="1 2">
    <name type="scientific">Nocardiopsis composta</name>
    <dbReference type="NCBI Taxonomy" id="157465"/>
    <lineage>
        <taxon>Bacteria</taxon>
        <taxon>Bacillati</taxon>
        <taxon>Actinomycetota</taxon>
        <taxon>Actinomycetes</taxon>
        <taxon>Streptosporangiales</taxon>
        <taxon>Nocardiopsidaceae</taxon>
        <taxon>Nocardiopsis</taxon>
    </lineage>
</organism>
<proteinExistence type="predicted"/>
<accession>A0A7W8QH53</accession>
<dbReference type="AlphaFoldDB" id="A0A7W8QH53"/>
<dbReference type="Proteomes" id="UP000572635">
    <property type="component" value="Unassembled WGS sequence"/>
</dbReference>
<reference evidence="1 2" key="1">
    <citation type="submission" date="2020-08" db="EMBL/GenBank/DDBJ databases">
        <title>Sequencing the genomes of 1000 actinobacteria strains.</title>
        <authorList>
            <person name="Klenk H.-P."/>
        </authorList>
    </citation>
    <scope>NUCLEOTIDE SEQUENCE [LARGE SCALE GENOMIC DNA]</scope>
    <source>
        <strain evidence="1 2">DSM 44551</strain>
    </source>
</reference>
<comment type="caution">
    <text evidence="1">The sequence shown here is derived from an EMBL/GenBank/DDBJ whole genome shotgun (WGS) entry which is preliminary data.</text>
</comment>
<protein>
    <submittedName>
        <fullName evidence="1">Uncharacterized protein</fullName>
    </submittedName>
</protein>
<evidence type="ECO:0000313" key="1">
    <source>
        <dbReference type="EMBL" id="MBB5429944.1"/>
    </source>
</evidence>
<name>A0A7W8QH53_9ACTN</name>
<evidence type="ECO:0000313" key="2">
    <source>
        <dbReference type="Proteomes" id="UP000572635"/>
    </source>
</evidence>
<gene>
    <name evidence="1" type="ORF">HDA36_000028</name>
</gene>